<dbReference type="InterPro" id="IPR011032">
    <property type="entry name" value="GroES-like_sf"/>
</dbReference>
<gene>
    <name evidence="11" type="ORF">C7474_0915</name>
</gene>
<evidence type="ECO:0000256" key="7">
    <source>
        <dbReference type="ARBA" id="ARBA00023027"/>
    </source>
</evidence>
<evidence type="ECO:0000256" key="5">
    <source>
        <dbReference type="ARBA" id="ARBA00022833"/>
    </source>
</evidence>
<dbReference type="Pfam" id="PF00107">
    <property type="entry name" value="ADH_zinc_N"/>
    <property type="match status" value="1"/>
</dbReference>
<accession>A0A498CC00</accession>
<evidence type="ECO:0000256" key="2">
    <source>
        <dbReference type="ARBA" id="ARBA00008072"/>
    </source>
</evidence>
<dbReference type="AlphaFoldDB" id="A0A498CC00"/>
<reference evidence="11 12" key="1">
    <citation type="journal article" date="2015" name="Stand. Genomic Sci.">
        <title>Genomic Encyclopedia of Bacterial and Archaeal Type Strains, Phase III: the genomes of soil and plant-associated and newly described type strains.</title>
        <authorList>
            <person name="Whitman W.B."/>
            <person name="Woyke T."/>
            <person name="Klenk H.P."/>
            <person name="Zhou Y."/>
            <person name="Lilburn T.G."/>
            <person name="Beck B.J."/>
            <person name="De Vos P."/>
            <person name="Vandamme P."/>
            <person name="Eisen J.A."/>
            <person name="Garrity G."/>
            <person name="Hugenholtz P."/>
            <person name="Kyrpides N.C."/>
        </authorList>
    </citation>
    <scope>NUCLEOTIDE SEQUENCE [LARGE SCALE GENOMIC DNA]</scope>
    <source>
        <strain evidence="11 12">S2T63</strain>
    </source>
</reference>
<keyword evidence="6" id="KW-0560">Oxidoreductase</keyword>
<name>A0A498CC00_9MICO</name>
<comment type="caution">
    <text evidence="11">The sequence shown here is derived from an EMBL/GenBank/DDBJ whole genome shotgun (WGS) entry which is preliminary data.</text>
</comment>
<feature type="domain" description="Alcohol dehydrogenase-like C-terminal" evidence="9">
    <location>
        <begin position="209"/>
        <end position="337"/>
    </location>
</feature>
<feature type="domain" description="Alcohol dehydrogenase-like N-terminal" evidence="10">
    <location>
        <begin position="44"/>
        <end position="166"/>
    </location>
</feature>
<dbReference type="PANTHER" id="PTHR42940:SF3">
    <property type="entry name" value="ALCOHOL DEHYDROGENASE 1-RELATED"/>
    <property type="match status" value="1"/>
</dbReference>
<organism evidence="11 12">
    <name type="scientific">Microbacterium telephonicum</name>
    <dbReference type="NCBI Taxonomy" id="1714841"/>
    <lineage>
        <taxon>Bacteria</taxon>
        <taxon>Bacillati</taxon>
        <taxon>Actinomycetota</taxon>
        <taxon>Actinomycetes</taxon>
        <taxon>Micrococcales</taxon>
        <taxon>Microbacteriaceae</taxon>
        <taxon>Microbacterium</taxon>
    </lineage>
</organism>
<dbReference type="GO" id="GO:0004022">
    <property type="term" value="F:alcohol dehydrogenase (NAD+) activity"/>
    <property type="evidence" value="ECO:0007669"/>
    <property type="project" value="UniProtKB-EC"/>
</dbReference>
<comment type="similarity">
    <text evidence="2 8">Belongs to the zinc-containing alcohol dehydrogenase family.</text>
</comment>
<evidence type="ECO:0000256" key="4">
    <source>
        <dbReference type="ARBA" id="ARBA00022723"/>
    </source>
</evidence>
<dbReference type="Proteomes" id="UP000273158">
    <property type="component" value="Unassembled WGS sequence"/>
</dbReference>
<comment type="cofactor">
    <cofactor evidence="1 8">
        <name>Zn(2+)</name>
        <dbReference type="ChEBI" id="CHEBI:29105"/>
    </cofactor>
</comment>
<dbReference type="PANTHER" id="PTHR42940">
    <property type="entry name" value="ALCOHOL DEHYDROGENASE 1-RELATED"/>
    <property type="match status" value="1"/>
</dbReference>
<protein>
    <recommendedName>
        <fullName evidence="3">alcohol dehydrogenase</fullName>
        <ecNumber evidence="3">1.1.1.1</ecNumber>
    </recommendedName>
</protein>
<keyword evidence="7" id="KW-0520">NAD</keyword>
<keyword evidence="12" id="KW-1185">Reference proteome</keyword>
<evidence type="ECO:0000313" key="11">
    <source>
        <dbReference type="EMBL" id="RLK52953.1"/>
    </source>
</evidence>
<evidence type="ECO:0000256" key="6">
    <source>
        <dbReference type="ARBA" id="ARBA00023002"/>
    </source>
</evidence>
<evidence type="ECO:0000259" key="9">
    <source>
        <dbReference type="Pfam" id="PF00107"/>
    </source>
</evidence>
<evidence type="ECO:0000256" key="1">
    <source>
        <dbReference type="ARBA" id="ARBA00001947"/>
    </source>
</evidence>
<dbReference type="RefSeq" id="WP_121057724.1">
    <property type="nucleotide sequence ID" value="NZ_RCDB01000001.1"/>
</dbReference>
<dbReference type="EMBL" id="RCDB01000001">
    <property type="protein sequence ID" value="RLK52953.1"/>
    <property type="molecule type" value="Genomic_DNA"/>
</dbReference>
<dbReference type="OrthoDB" id="9797931at2"/>
<dbReference type="Gene3D" id="3.40.50.720">
    <property type="entry name" value="NAD(P)-binding Rossmann-like Domain"/>
    <property type="match status" value="1"/>
</dbReference>
<proteinExistence type="inferred from homology"/>
<dbReference type="SUPFAM" id="SSF50129">
    <property type="entry name" value="GroES-like"/>
    <property type="match status" value="1"/>
</dbReference>
<dbReference type="EC" id="1.1.1.1" evidence="3"/>
<dbReference type="PROSITE" id="PS00059">
    <property type="entry name" value="ADH_ZINC"/>
    <property type="match status" value="1"/>
</dbReference>
<evidence type="ECO:0000256" key="3">
    <source>
        <dbReference type="ARBA" id="ARBA00013190"/>
    </source>
</evidence>
<keyword evidence="5 8" id="KW-0862">Zinc</keyword>
<evidence type="ECO:0000313" key="12">
    <source>
        <dbReference type="Proteomes" id="UP000273158"/>
    </source>
</evidence>
<dbReference type="InterPro" id="IPR013149">
    <property type="entry name" value="ADH-like_C"/>
</dbReference>
<sequence length="377" mass="39100">MTATTALRPGAYRYRFAPDAATAMVWMGPGRPFEAVAVLDIDFGPRDVLVEVELATVCGSDVHTIDARRPSPHPSVLGHEYVGRVVGAGVDARYADGTRVQLRDRVVWSVTVSCGLCPTCRRGIPQKCAELRKYGHERFDGEWPLSGGFASHVHLREGTAIVKVPEHVAAEALAPVACGVATAAAAVAAAEQLHDLDDATVLVSGAGLIGLAAAAIASGAGARVVVVDPVAERRELALRFGAAETVDPGRGAAARTVAAACDGGAPDVVIEASGSRRGVELALAAPAVGGTAVLVGSVFPDDPVGLDPERVVRGLLMIRGVHNYTAADLARAVRFVTASERRMPWAELVGATVPLADLPRAVALAQTGRHVRVGVRP</sequence>
<dbReference type="InterPro" id="IPR013154">
    <property type="entry name" value="ADH-like_N"/>
</dbReference>
<keyword evidence="4 8" id="KW-0479">Metal-binding</keyword>
<evidence type="ECO:0000259" key="10">
    <source>
        <dbReference type="Pfam" id="PF08240"/>
    </source>
</evidence>
<dbReference type="InterPro" id="IPR036291">
    <property type="entry name" value="NAD(P)-bd_dom_sf"/>
</dbReference>
<dbReference type="Gene3D" id="3.90.180.10">
    <property type="entry name" value="Medium-chain alcohol dehydrogenases, catalytic domain"/>
    <property type="match status" value="1"/>
</dbReference>
<evidence type="ECO:0000256" key="8">
    <source>
        <dbReference type="RuleBase" id="RU361277"/>
    </source>
</evidence>
<dbReference type="GO" id="GO:0008270">
    <property type="term" value="F:zinc ion binding"/>
    <property type="evidence" value="ECO:0007669"/>
    <property type="project" value="InterPro"/>
</dbReference>
<dbReference type="GO" id="GO:0005737">
    <property type="term" value="C:cytoplasm"/>
    <property type="evidence" value="ECO:0007669"/>
    <property type="project" value="TreeGrafter"/>
</dbReference>
<dbReference type="InterPro" id="IPR017743">
    <property type="entry name" value="ADH_phosphonate_catab-assoc"/>
</dbReference>
<dbReference type="Pfam" id="PF08240">
    <property type="entry name" value="ADH_N"/>
    <property type="match status" value="1"/>
</dbReference>
<dbReference type="NCBIfam" id="TIGR03366">
    <property type="entry name" value="HpnZ_proposed"/>
    <property type="match status" value="1"/>
</dbReference>
<dbReference type="SUPFAM" id="SSF51735">
    <property type="entry name" value="NAD(P)-binding Rossmann-fold domains"/>
    <property type="match status" value="1"/>
</dbReference>
<dbReference type="InterPro" id="IPR002328">
    <property type="entry name" value="ADH_Zn_CS"/>
</dbReference>